<reference evidence="2" key="1">
    <citation type="submission" date="2023-10" db="EMBL/GenBank/DDBJ databases">
        <authorList>
            <person name="Chen Y."/>
            <person name="Shah S."/>
            <person name="Dougan E. K."/>
            <person name="Thang M."/>
            <person name="Chan C."/>
        </authorList>
    </citation>
    <scope>NUCLEOTIDE SEQUENCE [LARGE SCALE GENOMIC DNA]</scope>
</reference>
<evidence type="ECO:0000313" key="3">
    <source>
        <dbReference type="Proteomes" id="UP001189429"/>
    </source>
</evidence>
<organism evidence="2 3">
    <name type="scientific">Prorocentrum cordatum</name>
    <dbReference type="NCBI Taxonomy" id="2364126"/>
    <lineage>
        <taxon>Eukaryota</taxon>
        <taxon>Sar</taxon>
        <taxon>Alveolata</taxon>
        <taxon>Dinophyceae</taxon>
        <taxon>Prorocentrales</taxon>
        <taxon>Prorocentraceae</taxon>
        <taxon>Prorocentrum</taxon>
    </lineage>
</organism>
<gene>
    <name evidence="2" type="ORF">PCOR1329_LOCUS9760</name>
</gene>
<keyword evidence="3" id="KW-1185">Reference proteome</keyword>
<proteinExistence type="predicted"/>
<accession>A0ABN9Q999</accession>
<sequence>MASRKRAPRGDGPADEEPVPKKAARSGGHGGADQDIGGLFHLPGGSAPPTIGEMRNPDLGDALRKPGAPCTCQRCKAKSVPETVPLSVNACDQCYSPMPHFHALGVSFVQVCGQCSADKEFDETFEKLIKVADTDPDEESDMMSTDTKGLDLKALGEKTGTIPSPFTGGQMNDMVFTKDDSGPFLQVKVWCKVELEGQIVNMSPQKRVAANQPATMFDKVRKLLTESLPVSLRGNKFPPTLEFLKKKAAGSRAEIKMVSLQSLLLVAVDSWRPMPRLATVRPRLLRRARGPPTQEKAIDLINRLGAGQVLQGKYNGSDVYAATRFEDSAKVDSCISNVRRARLKYEQAYKIVNPGSVEKGVLFKTLGELKKKGMVFPPAYAVKLVQLRVKSASVTEDIADAIMPFSIDGLEDFADDLDGDGGGSNFDCLNPRLRDIPTPEPAAFVARFRAVASEYVVMPLVKQGQSGRYLNARLVDDMEHILEDATVDKYAGTPQDYDILKNCALELITILRLLGSLDAPGVDKLVNLDSLIVKKFLDGSLDKCWQTAKQDIEDSKFWAPALALFMRHRADEFDLAPKVVHLMKTLDGIPSGDKQEFFKGNVAELTRIAKLCRPTACDVAWAKLLDTISTWLRARIAVEELEVKEMGGVDRFIEELCNSTSFEECSSLKERIGVLRSISLAKYEDMKQVDGSKQAVLALRRFASAPTVDNTNALKKTIYQRQIHFTDADHIETVRHVMVTVNTAAMASISKYSEQVSVSPEWAMEIKLHKEQLTLMSTRVKAFVADEGWPDTCNTVLADLLSDKLNTIAMAIDLLAEGGTAEQQVVSDNGFDAFQALHAVYLENGRERWKGKLTLDGSASWSDVGVQTKYAEFFLMESTPADLFATIGKMLEDFKRAGMAEVTAQLGKMADSVDAQKGSGEAANVQ</sequence>
<dbReference type="Proteomes" id="UP001189429">
    <property type="component" value="Unassembled WGS sequence"/>
</dbReference>
<dbReference type="EMBL" id="CAUYUJ010002737">
    <property type="protein sequence ID" value="CAK0802151.1"/>
    <property type="molecule type" value="Genomic_DNA"/>
</dbReference>
<protein>
    <submittedName>
        <fullName evidence="2">Uncharacterized protein</fullName>
    </submittedName>
</protein>
<comment type="caution">
    <text evidence="2">The sequence shown here is derived from an EMBL/GenBank/DDBJ whole genome shotgun (WGS) entry which is preliminary data.</text>
</comment>
<evidence type="ECO:0000313" key="2">
    <source>
        <dbReference type="EMBL" id="CAK0802151.1"/>
    </source>
</evidence>
<feature type="region of interest" description="Disordered" evidence="1">
    <location>
        <begin position="1"/>
        <end position="54"/>
    </location>
</feature>
<evidence type="ECO:0000256" key="1">
    <source>
        <dbReference type="SAM" id="MobiDB-lite"/>
    </source>
</evidence>
<name>A0ABN9Q999_9DINO</name>